<proteinExistence type="predicted"/>
<keyword evidence="3" id="KW-1185">Reference proteome</keyword>
<sequence>GACKHIRAALIFINDPERKEKFKLPDVKLPTFEEIVTVHDIDHVIFDEEGSEGSCDGDSSIETEFDEDSDLQQYYLKKINHVELVKVYGKEICESDKAESRYVNNPTQDLYLSSFADINHLSIWQHEYIATRMSITGFINDGRNILKNLEQLAGNLSELTKDDDRKNINNLLQLFHDLSQTESMRQISEIISSYKPVTREMPRERKRSSPQCEALPPSPEKKMNRYTSYSII</sequence>
<dbReference type="EMBL" id="CAJVPL010000201">
    <property type="protein sequence ID" value="CAG8464479.1"/>
    <property type="molecule type" value="Genomic_DNA"/>
</dbReference>
<accession>A0A9N8Z2N9</accession>
<feature type="non-terminal residue" evidence="2">
    <location>
        <position position="1"/>
    </location>
</feature>
<dbReference type="Proteomes" id="UP000789831">
    <property type="component" value="Unassembled WGS sequence"/>
</dbReference>
<reference evidence="2" key="1">
    <citation type="submission" date="2021-06" db="EMBL/GenBank/DDBJ databases">
        <authorList>
            <person name="Kallberg Y."/>
            <person name="Tangrot J."/>
            <person name="Rosling A."/>
        </authorList>
    </citation>
    <scope>NUCLEOTIDE SEQUENCE</scope>
    <source>
        <strain evidence="2">MT106</strain>
    </source>
</reference>
<gene>
    <name evidence="2" type="ORF">AGERDE_LOCUS2423</name>
</gene>
<organism evidence="2 3">
    <name type="scientific">Ambispora gerdemannii</name>
    <dbReference type="NCBI Taxonomy" id="144530"/>
    <lineage>
        <taxon>Eukaryota</taxon>
        <taxon>Fungi</taxon>
        <taxon>Fungi incertae sedis</taxon>
        <taxon>Mucoromycota</taxon>
        <taxon>Glomeromycotina</taxon>
        <taxon>Glomeromycetes</taxon>
        <taxon>Archaeosporales</taxon>
        <taxon>Ambisporaceae</taxon>
        <taxon>Ambispora</taxon>
    </lineage>
</organism>
<evidence type="ECO:0000313" key="3">
    <source>
        <dbReference type="Proteomes" id="UP000789831"/>
    </source>
</evidence>
<feature type="region of interest" description="Disordered" evidence="1">
    <location>
        <begin position="197"/>
        <end position="221"/>
    </location>
</feature>
<evidence type="ECO:0000256" key="1">
    <source>
        <dbReference type="SAM" id="MobiDB-lite"/>
    </source>
</evidence>
<evidence type="ECO:0000313" key="2">
    <source>
        <dbReference type="EMBL" id="CAG8464479.1"/>
    </source>
</evidence>
<protein>
    <submittedName>
        <fullName evidence="2">1330_t:CDS:1</fullName>
    </submittedName>
</protein>
<comment type="caution">
    <text evidence="2">The sequence shown here is derived from an EMBL/GenBank/DDBJ whole genome shotgun (WGS) entry which is preliminary data.</text>
</comment>
<name>A0A9N8Z2N9_9GLOM</name>
<dbReference type="AlphaFoldDB" id="A0A9N8Z2N9"/>